<dbReference type="EMBL" id="VKHT01000334">
    <property type="protein sequence ID" value="MBB0244874.1"/>
    <property type="molecule type" value="Genomic_DNA"/>
</dbReference>
<reference evidence="3" key="1">
    <citation type="submission" date="2019-10" db="EMBL/GenBank/DDBJ databases">
        <title>Streptomyces sp. nov., a novel actinobacterium isolated from alkaline environment.</title>
        <authorList>
            <person name="Golinska P."/>
        </authorList>
    </citation>
    <scope>NUCLEOTIDE SEQUENCE [LARGE SCALE GENOMIC DNA]</scope>
    <source>
        <strain evidence="3">DSM 42118</strain>
    </source>
</reference>
<feature type="domain" description="DUF1707" evidence="1">
    <location>
        <begin position="12"/>
        <end position="63"/>
    </location>
</feature>
<keyword evidence="3" id="KW-1185">Reference proteome</keyword>
<dbReference type="Proteomes" id="UP000538929">
    <property type="component" value="Unassembled WGS sequence"/>
</dbReference>
<accession>A0A7W3TDI7</accession>
<evidence type="ECO:0000259" key="1">
    <source>
        <dbReference type="Pfam" id="PF08044"/>
    </source>
</evidence>
<protein>
    <submittedName>
        <fullName evidence="2">DUF1707 domain-containing protein</fullName>
    </submittedName>
</protein>
<dbReference type="AlphaFoldDB" id="A0A7W3TDI7"/>
<evidence type="ECO:0000313" key="3">
    <source>
        <dbReference type="Proteomes" id="UP000538929"/>
    </source>
</evidence>
<dbReference type="RefSeq" id="WP_182606430.1">
    <property type="nucleotide sequence ID" value="NZ_VKHT01000334.1"/>
</dbReference>
<sequence length="93" mass="9941">MNSLEAGPPPPRVSDAEREYALALLREGAAQGRVSHDTFLRRMEVVLGARRPDELRAVLEDLPRRAPAGAAPVPYAADGVFPVPVERGGDGGR</sequence>
<feature type="non-terminal residue" evidence="2">
    <location>
        <position position="93"/>
    </location>
</feature>
<proteinExistence type="predicted"/>
<organism evidence="2 3">
    <name type="scientific">Streptomyces alkaliphilus</name>
    <dbReference type="NCBI Taxonomy" id="1472722"/>
    <lineage>
        <taxon>Bacteria</taxon>
        <taxon>Bacillati</taxon>
        <taxon>Actinomycetota</taxon>
        <taxon>Actinomycetes</taxon>
        <taxon>Kitasatosporales</taxon>
        <taxon>Streptomycetaceae</taxon>
        <taxon>Streptomyces</taxon>
    </lineage>
</organism>
<comment type="caution">
    <text evidence="2">The sequence shown here is derived from an EMBL/GenBank/DDBJ whole genome shotgun (WGS) entry which is preliminary data.</text>
</comment>
<dbReference type="Pfam" id="PF08044">
    <property type="entry name" value="DUF1707"/>
    <property type="match status" value="1"/>
</dbReference>
<evidence type="ECO:0000313" key="2">
    <source>
        <dbReference type="EMBL" id="MBB0244874.1"/>
    </source>
</evidence>
<name>A0A7W3TDI7_9ACTN</name>
<dbReference type="InterPro" id="IPR012551">
    <property type="entry name" value="DUF1707_SHOCT-like"/>
</dbReference>
<gene>
    <name evidence="2" type="ORF">FNQ90_12335</name>
</gene>